<dbReference type="GO" id="GO:0046872">
    <property type="term" value="F:metal ion binding"/>
    <property type="evidence" value="ECO:0007669"/>
    <property type="project" value="UniProtKB-KW"/>
</dbReference>
<dbReference type="Proteomes" id="UP000006056">
    <property type="component" value="Chromosome"/>
</dbReference>
<evidence type="ECO:0000256" key="4">
    <source>
        <dbReference type="ARBA" id="ARBA00022723"/>
    </source>
</evidence>
<keyword evidence="10" id="KW-1185">Reference proteome</keyword>
<evidence type="ECO:0000256" key="5">
    <source>
        <dbReference type="ARBA" id="ARBA00022842"/>
    </source>
</evidence>
<reference evidence="9 10" key="1">
    <citation type="submission" date="2012-06" db="EMBL/GenBank/DDBJ databases">
        <title>Complete genome of Terriglobus roseus DSM 18391.</title>
        <authorList>
            <consortium name="US DOE Joint Genome Institute (JGI-PGF)"/>
            <person name="Lucas S."/>
            <person name="Copeland A."/>
            <person name="Lapidus A."/>
            <person name="Glavina del Rio T."/>
            <person name="Dalin E."/>
            <person name="Tice H."/>
            <person name="Bruce D."/>
            <person name="Goodwin L."/>
            <person name="Pitluck S."/>
            <person name="Peters L."/>
            <person name="Mikhailova N."/>
            <person name="Munk A.C.C."/>
            <person name="Kyrpides N."/>
            <person name="Mavromatis K."/>
            <person name="Ivanova N."/>
            <person name="Brettin T."/>
            <person name="Detter J.C."/>
            <person name="Han C."/>
            <person name="Larimer F."/>
            <person name="Land M."/>
            <person name="Hauser L."/>
            <person name="Markowitz V."/>
            <person name="Cheng J.-F."/>
            <person name="Hugenholtz P."/>
            <person name="Woyke T."/>
            <person name="Wu D."/>
            <person name="Brambilla E."/>
            <person name="Klenk H.-P."/>
            <person name="Eisen J.A."/>
        </authorList>
    </citation>
    <scope>NUCLEOTIDE SEQUENCE [LARGE SCALE GENOMIC DNA]</scope>
    <source>
        <strain evidence="10">DSM 18391 / NRRL B-41598 / KBS 63</strain>
    </source>
</reference>
<dbReference type="Pfam" id="PF00348">
    <property type="entry name" value="polyprenyl_synt"/>
    <property type="match status" value="1"/>
</dbReference>
<dbReference type="RefSeq" id="WP_014784187.1">
    <property type="nucleotide sequence ID" value="NC_018014.1"/>
</dbReference>
<dbReference type="PANTHER" id="PTHR43281:SF1">
    <property type="entry name" value="FARNESYL DIPHOSPHATE SYNTHASE"/>
    <property type="match status" value="1"/>
</dbReference>
<sequence length="281" mass="29745">MASVHKVAEPVTSATPGESPVEQRLRAFADETEASLASLLQGDGPPELSRAEHYALFGSAKRFRPFLVAACFDLLGLPEEQARTVGAAAEMAHAASLVFDDLPCMDASEVRRSAPSLYRATDEATAVLAGLSLVLRAVHLLSSPTSGIDAERRSQLTLRFAESCGAAGLAGGQFLDLAGAVTANAQKTAPLMGFCCEAAAICAGQSVEVAEQFRGFGEALGRLYQHRDDELDDDGTGEPSAKQVEYERTQHLLRLLPQPATESRMGSLLPAMVDWVAGRTA</sequence>
<dbReference type="GO" id="GO:0008299">
    <property type="term" value="P:isoprenoid biosynthetic process"/>
    <property type="evidence" value="ECO:0007669"/>
    <property type="project" value="UniProtKB-KW"/>
</dbReference>
<comment type="cofactor">
    <cofactor evidence="1">
        <name>Mg(2+)</name>
        <dbReference type="ChEBI" id="CHEBI:18420"/>
    </cofactor>
</comment>
<keyword evidence="6" id="KW-0414">Isoprene biosynthesis</keyword>
<keyword evidence="4" id="KW-0479">Metal-binding</keyword>
<dbReference type="SUPFAM" id="SSF48576">
    <property type="entry name" value="Terpenoid synthases"/>
    <property type="match status" value="1"/>
</dbReference>
<proteinExistence type="inferred from homology"/>
<feature type="region of interest" description="Disordered" evidence="8">
    <location>
        <begin position="1"/>
        <end position="21"/>
    </location>
</feature>
<dbReference type="STRING" id="926566.Terro_0269"/>
<organism evidence="9 10">
    <name type="scientific">Terriglobus roseus (strain DSM 18391 / NRRL B-41598 / KBS 63)</name>
    <dbReference type="NCBI Taxonomy" id="926566"/>
    <lineage>
        <taxon>Bacteria</taxon>
        <taxon>Pseudomonadati</taxon>
        <taxon>Acidobacteriota</taxon>
        <taxon>Terriglobia</taxon>
        <taxon>Terriglobales</taxon>
        <taxon>Acidobacteriaceae</taxon>
        <taxon>Terriglobus</taxon>
    </lineage>
</organism>
<dbReference type="OrthoDB" id="115931at2"/>
<dbReference type="eggNOG" id="COG0142">
    <property type="taxonomic scope" value="Bacteria"/>
</dbReference>
<dbReference type="InterPro" id="IPR000092">
    <property type="entry name" value="Polyprenyl_synt"/>
</dbReference>
<comment type="similarity">
    <text evidence="2 7">Belongs to the FPP/GGPP synthase family.</text>
</comment>
<name>I3ZBK0_TERRK</name>
<evidence type="ECO:0000256" key="7">
    <source>
        <dbReference type="RuleBase" id="RU004466"/>
    </source>
</evidence>
<dbReference type="InterPro" id="IPR008949">
    <property type="entry name" value="Isoprenoid_synthase_dom_sf"/>
</dbReference>
<accession>I3ZBK0</accession>
<dbReference type="CDD" id="cd00867">
    <property type="entry name" value="Trans_IPPS"/>
    <property type="match status" value="1"/>
</dbReference>
<evidence type="ECO:0000256" key="2">
    <source>
        <dbReference type="ARBA" id="ARBA00006706"/>
    </source>
</evidence>
<evidence type="ECO:0000256" key="1">
    <source>
        <dbReference type="ARBA" id="ARBA00001946"/>
    </source>
</evidence>
<dbReference type="KEGG" id="trs:Terro_0269"/>
<dbReference type="EMBL" id="CP003379">
    <property type="protein sequence ID" value="AFL86618.1"/>
    <property type="molecule type" value="Genomic_DNA"/>
</dbReference>
<evidence type="ECO:0000256" key="3">
    <source>
        <dbReference type="ARBA" id="ARBA00022679"/>
    </source>
</evidence>
<dbReference type="HOGENOM" id="CLU_014015_0_1_0"/>
<evidence type="ECO:0000256" key="6">
    <source>
        <dbReference type="ARBA" id="ARBA00023229"/>
    </source>
</evidence>
<protein>
    <submittedName>
        <fullName evidence="9">Geranylgeranyl pyrophosphate synthase</fullName>
    </submittedName>
</protein>
<dbReference type="GO" id="GO:0004659">
    <property type="term" value="F:prenyltransferase activity"/>
    <property type="evidence" value="ECO:0007669"/>
    <property type="project" value="InterPro"/>
</dbReference>
<dbReference type="Gene3D" id="1.10.600.10">
    <property type="entry name" value="Farnesyl Diphosphate Synthase"/>
    <property type="match status" value="1"/>
</dbReference>
<gene>
    <name evidence="9" type="ordered locus">Terro_0269</name>
</gene>
<dbReference type="AlphaFoldDB" id="I3ZBK0"/>
<dbReference type="PANTHER" id="PTHR43281">
    <property type="entry name" value="FARNESYL DIPHOSPHATE SYNTHASE"/>
    <property type="match status" value="1"/>
</dbReference>
<keyword evidence="3 7" id="KW-0808">Transferase</keyword>
<keyword evidence="5" id="KW-0460">Magnesium</keyword>
<evidence type="ECO:0000256" key="8">
    <source>
        <dbReference type="SAM" id="MobiDB-lite"/>
    </source>
</evidence>
<evidence type="ECO:0000313" key="10">
    <source>
        <dbReference type="Proteomes" id="UP000006056"/>
    </source>
</evidence>
<evidence type="ECO:0000313" key="9">
    <source>
        <dbReference type="EMBL" id="AFL86618.1"/>
    </source>
</evidence>